<dbReference type="Proteomes" id="UP000004688">
    <property type="component" value="Chromosome"/>
</dbReference>
<dbReference type="PANTHER" id="PTHR43190:SF3">
    <property type="entry name" value="N-ACETYL-D-GLUCOSAMINE KINASE"/>
    <property type="match status" value="1"/>
</dbReference>
<evidence type="ECO:0000259" key="1">
    <source>
        <dbReference type="Pfam" id="PF01869"/>
    </source>
</evidence>
<name>M9REL1_9RHOB</name>
<dbReference type="AlphaFoldDB" id="M9REL1"/>
<reference evidence="2 3" key="1">
    <citation type="journal article" date="2013" name="PLoS ONE">
        <title>Poles Apart: Arctic and Antarctic Octadecabacter strains Share High Genome Plasticity and a New Type of Xanthorhodopsin.</title>
        <authorList>
            <person name="Vollmers J."/>
            <person name="Voget S."/>
            <person name="Dietrich S."/>
            <person name="Gollnow K."/>
            <person name="Smits M."/>
            <person name="Meyer K."/>
            <person name="Brinkhoff T."/>
            <person name="Simon M."/>
            <person name="Daniel R."/>
        </authorList>
    </citation>
    <scope>NUCLEOTIDE SEQUENCE [LARGE SCALE GENOMIC DNA]</scope>
    <source>
        <strain evidence="2 3">238</strain>
    </source>
</reference>
<dbReference type="STRING" id="391616.OA238_c03940"/>
<gene>
    <name evidence="2" type="ORF">OA238_c03940</name>
</gene>
<dbReference type="SUPFAM" id="SSF53067">
    <property type="entry name" value="Actin-like ATPase domain"/>
    <property type="match status" value="2"/>
</dbReference>
<organism evidence="2 3">
    <name type="scientific">Octadecabacter arcticus 238</name>
    <dbReference type="NCBI Taxonomy" id="391616"/>
    <lineage>
        <taxon>Bacteria</taxon>
        <taxon>Pseudomonadati</taxon>
        <taxon>Pseudomonadota</taxon>
        <taxon>Alphaproteobacteria</taxon>
        <taxon>Rhodobacterales</taxon>
        <taxon>Roseobacteraceae</taxon>
        <taxon>Octadecabacter</taxon>
    </lineage>
</organism>
<dbReference type="HOGENOM" id="CLU_016274_2_0_5"/>
<accession>M9REL1</accession>
<evidence type="ECO:0000313" key="3">
    <source>
        <dbReference type="Proteomes" id="UP000004688"/>
    </source>
</evidence>
<dbReference type="eggNOG" id="COG2971">
    <property type="taxonomic scope" value="Bacteria"/>
</dbReference>
<sequence>MALSEAVFIGVDGGGTGCRAVIATRSGILGTGRSGPANVSSDMASAVENVLSAIEQASAGLDDLDITKAYAHLGLAGVMTEAQAASVAAQMPFTNVIASDDRPTTLTGALGDNDGIVASIGTGSFLGSKRGDVYQFVGGWGLVLSDEASAAWLGRTALAETLIAQDGLRPMAGLATSIIARFDGKANAIIDFATQATPADFGTLSPLVTQAAAAGDVLAIDLMGRGADYIERAFAALKPRRNEILCLTGGLGPDYRAYLSLFTSARVRPALGSALDGALMLARRMV</sequence>
<dbReference type="PANTHER" id="PTHR43190">
    <property type="entry name" value="N-ACETYL-D-GLUCOSAMINE KINASE"/>
    <property type="match status" value="1"/>
</dbReference>
<feature type="domain" description="ATPase BadF/BadG/BcrA/BcrD type" evidence="1">
    <location>
        <begin position="9"/>
        <end position="254"/>
    </location>
</feature>
<dbReference type="InterPro" id="IPR043129">
    <property type="entry name" value="ATPase_NBD"/>
</dbReference>
<dbReference type="KEGG" id="oar:OA238_c03940"/>
<proteinExistence type="predicted"/>
<dbReference type="Pfam" id="PF01869">
    <property type="entry name" value="BcrAD_BadFG"/>
    <property type="match status" value="1"/>
</dbReference>
<dbReference type="InterPro" id="IPR052519">
    <property type="entry name" value="Euk-type_GlcNAc_Kinase"/>
</dbReference>
<keyword evidence="3" id="KW-1185">Reference proteome</keyword>
<dbReference type="OrthoDB" id="63487at2"/>
<dbReference type="CDD" id="cd24082">
    <property type="entry name" value="ASKHA_NBD_GspK-like"/>
    <property type="match status" value="1"/>
</dbReference>
<protein>
    <submittedName>
        <fullName evidence="2">Putative BadF/BadG/BcrA/BcrD type ATPase</fullName>
    </submittedName>
</protein>
<evidence type="ECO:0000313" key="2">
    <source>
        <dbReference type="EMBL" id="AGI70642.1"/>
    </source>
</evidence>
<dbReference type="InterPro" id="IPR002731">
    <property type="entry name" value="ATPase_BadF"/>
</dbReference>
<dbReference type="EMBL" id="CP003742">
    <property type="protein sequence ID" value="AGI70642.1"/>
    <property type="molecule type" value="Genomic_DNA"/>
</dbReference>
<dbReference type="Gene3D" id="3.30.420.40">
    <property type="match status" value="2"/>
</dbReference>